<dbReference type="InterPro" id="IPR050570">
    <property type="entry name" value="Cell_wall_metabolism_enzyme"/>
</dbReference>
<accession>A0A9X1QYG7</accession>
<evidence type="ECO:0000313" key="2">
    <source>
        <dbReference type="EMBL" id="MCG2429905.1"/>
    </source>
</evidence>
<dbReference type="Pfam" id="PF08239">
    <property type="entry name" value="SH3_3"/>
    <property type="match status" value="1"/>
</dbReference>
<dbReference type="PANTHER" id="PTHR21666:SF268">
    <property type="entry name" value="PEPTIDASE M23 DOMAIN-CONTAINING PROTEIN"/>
    <property type="match status" value="1"/>
</dbReference>
<dbReference type="CDD" id="cd12797">
    <property type="entry name" value="M23_peptidase"/>
    <property type="match status" value="1"/>
</dbReference>
<dbReference type="Gene3D" id="2.30.30.40">
    <property type="entry name" value="SH3 Domains"/>
    <property type="match status" value="1"/>
</dbReference>
<dbReference type="Proteomes" id="UP001139462">
    <property type="component" value="Unassembled WGS sequence"/>
</dbReference>
<gene>
    <name evidence="2" type="ORF">K8344_02135</name>
</gene>
<keyword evidence="3" id="KW-1185">Reference proteome</keyword>
<protein>
    <submittedName>
        <fullName evidence="2">M23 family metallopeptidase</fullName>
    </submittedName>
</protein>
<dbReference type="Pfam" id="PF01551">
    <property type="entry name" value="Peptidase_M23"/>
    <property type="match status" value="1"/>
</dbReference>
<comment type="caution">
    <text evidence="2">The sequence shown here is derived from an EMBL/GenBank/DDBJ whole genome shotgun (WGS) entry which is preliminary data.</text>
</comment>
<dbReference type="InterPro" id="IPR011055">
    <property type="entry name" value="Dup_hybrid_motif"/>
</dbReference>
<evidence type="ECO:0000313" key="3">
    <source>
        <dbReference type="Proteomes" id="UP001139462"/>
    </source>
</evidence>
<dbReference type="GO" id="GO:0004222">
    <property type="term" value="F:metalloendopeptidase activity"/>
    <property type="evidence" value="ECO:0007669"/>
    <property type="project" value="TreeGrafter"/>
</dbReference>
<dbReference type="SMART" id="SM00287">
    <property type="entry name" value="SH3b"/>
    <property type="match status" value="1"/>
</dbReference>
<reference evidence="2" key="1">
    <citation type="submission" date="2021-09" db="EMBL/GenBank/DDBJ databases">
        <title>Genome of Aequorivita sp. strain F64183.</title>
        <authorList>
            <person name="Wang Y."/>
        </authorList>
    </citation>
    <scope>NUCLEOTIDE SEQUENCE</scope>
    <source>
        <strain evidence="2">F64183</strain>
    </source>
</reference>
<organism evidence="2 3">
    <name type="scientific">Aequorivita xiaoshiensis</name>
    <dbReference type="NCBI Taxonomy" id="2874476"/>
    <lineage>
        <taxon>Bacteria</taxon>
        <taxon>Pseudomonadati</taxon>
        <taxon>Bacteroidota</taxon>
        <taxon>Flavobacteriia</taxon>
        <taxon>Flavobacteriales</taxon>
        <taxon>Flavobacteriaceae</taxon>
        <taxon>Aequorivita</taxon>
    </lineage>
</organism>
<dbReference type="InterPro" id="IPR016047">
    <property type="entry name" value="M23ase_b-sheet_dom"/>
</dbReference>
<feature type="domain" description="SH3b" evidence="1">
    <location>
        <begin position="306"/>
        <end position="364"/>
    </location>
</feature>
<dbReference type="SUPFAM" id="SSF51261">
    <property type="entry name" value="Duplicated hybrid motif"/>
    <property type="match status" value="1"/>
</dbReference>
<dbReference type="InterPro" id="IPR003646">
    <property type="entry name" value="SH3-like_bac-type"/>
</dbReference>
<proteinExistence type="predicted"/>
<dbReference type="AlphaFoldDB" id="A0A9X1QYG7"/>
<name>A0A9X1QYG7_9FLAO</name>
<evidence type="ECO:0000259" key="1">
    <source>
        <dbReference type="SMART" id="SM00287"/>
    </source>
</evidence>
<dbReference type="EMBL" id="JAIRBB010000001">
    <property type="protein sequence ID" value="MCG2429905.1"/>
    <property type="molecule type" value="Genomic_DNA"/>
</dbReference>
<dbReference type="Gene3D" id="2.70.70.10">
    <property type="entry name" value="Glucose Permease (Domain IIA)"/>
    <property type="match status" value="1"/>
</dbReference>
<dbReference type="PANTHER" id="PTHR21666">
    <property type="entry name" value="PEPTIDASE-RELATED"/>
    <property type="match status" value="1"/>
</dbReference>
<dbReference type="RefSeq" id="WP_237606646.1">
    <property type="nucleotide sequence ID" value="NZ_JAIRBB010000001.1"/>
</dbReference>
<sequence>MSLLLGGCKEDVQKTVEISEKPLKLPARVAYEKEFNENDSTFMLWKEAFQKAKHDNLQITLPYSESGVYSEDELNVYSYNIQLKEGERIVVDLQKQVDSSLVFIDFFEVKKDSLRLLKSAEEYKSMFSKEIEESGLYKLILHPQLNMKGSFQLKIYSEPLYPFPVVGGVNKDIQGFWADPRDTGSRSHEGVDIFAKRGTPVIAITDGTISSTGNGGFGGLQVWITDKLKKKRIYYAHLDSFIVSEGDKVKIGDTIGFVGNTGNATELPPHLHFGVYKEHGAVNPISFIKKTEIQTIDKPSTVNLAIINTYIAEVRKGPASIFPQLGVLRKNDTISVLGKSQDWFHIHSSKGLKGYVSERVITPLSSN</sequence>